<dbReference type="KEGG" id="bcop:JD108_19290"/>
<accession>A0A7T5EJV5</accession>
<keyword evidence="5" id="KW-1185">Reference proteome</keyword>
<feature type="chain" id="PRO_5039699756" evidence="1">
    <location>
        <begin position="20"/>
        <end position="150"/>
    </location>
</feature>
<dbReference type="EMBL" id="CP073708">
    <property type="protein sequence ID" value="QUO41059.1"/>
    <property type="molecule type" value="Genomic_DNA"/>
</dbReference>
<evidence type="ECO:0000313" key="4">
    <source>
        <dbReference type="Proteomes" id="UP000595847"/>
    </source>
</evidence>
<gene>
    <name evidence="2" type="ORF">JD108_19290</name>
    <name evidence="3" type="ORF">KDJ56_19225</name>
</gene>
<evidence type="ECO:0000313" key="2">
    <source>
        <dbReference type="EMBL" id="QQE73975.1"/>
    </source>
</evidence>
<dbReference type="AlphaFoldDB" id="A0A7T5EJV5"/>
<organism evidence="2 4">
    <name type="scientific">Brevibacillus composti</name>
    <dbReference type="NCBI Taxonomy" id="2796470"/>
    <lineage>
        <taxon>Bacteria</taxon>
        <taxon>Bacillati</taxon>
        <taxon>Bacillota</taxon>
        <taxon>Bacilli</taxon>
        <taxon>Bacillales</taxon>
        <taxon>Paenibacillaceae</taxon>
        <taxon>Brevibacillus</taxon>
    </lineage>
</organism>
<dbReference type="RefSeq" id="WP_198827571.1">
    <property type="nucleotide sequence ID" value="NZ_CP066308.1"/>
</dbReference>
<proteinExistence type="predicted"/>
<name>A0A7T5EJV5_9BACL</name>
<dbReference type="EMBL" id="CP066308">
    <property type="protein sequence ID" value="QQE73975.1"/>
    <property type="molecule type" value="Genomic_DNA"/>
</dbReference>
<reference evidence="3" key="2">
    <citation type="submission" date="2021-04" db="EMBL/GenBank/DDBJ databases">
        <title>Brevibacillus composti FJAT-54423, complete genome.</title>
        <authorList>
            <person name="Tang R."/>
        </authorList>
    </citation>
    <scope>NUCLEOTIDE SEQUENCE</scope>
    <source>
        <strain evidence="3">FJAT-54424</strain>
    </source>
</reference>
<reference evidence="2 4" key="1">
    <citation type="submission" date="2020-12" db="EMBL/GenBank/DDBJ databases">
        <title>strain FJAT-54423T represents a novel species of the genus Brevibacillus.</title>
        <authorList>
            <person name="Tang R."/>
        </authorList>
    </citation>
    <scope>NUCLEOTIDE SEQUENCE [LARGE SCALE GENOMIC DNA]</scope>
    <source>
        <strain evidence="2 4">FJAT-54423</strain>
    </source>
</reference>
<evidence type="ECO:0000313" key="5">
    <source>
        <dbReference type="Proteomes" id="UP000677234"/>
    </source>
</evidence>
<evidence type="ECO:0000313" key="3">
    <source>
        <dbReference type="EMBL" id="QUO41059.1"/>
    </source>
</evidence>
<dbReference type="Proteomes" id="UP000595847">
    <property type="component" value="Chromosome"/>
</dbReference>
<sequence length="150" mass="16651">MKKLTQSLFLLMTASVVLAAPISSYAQNASIINEESGEVSAEWMKKIENELQKAKKILPYLKDYPVMEVEVNDPNAGGKVRLYQADMKKYPHVIMNVDPSGKLLTFTLAKGDCQAGWACSILLVGMEIRIILGLVRTFFHAVQSAGRDIF</sequence>
<dbReference type="Proteomes" id="UP000677234">
    <property type="component" value="Chromosome"/>
</dbReference>
<protein>
    <submittedName>
        <fullName evidence="2">Uncharacterized protein</fullName>
    </submittedName>
</protein>
<keyword evidence="1" id="KW-0732">Signal</keyword>
<evidence type="ECO:0000256" key="1">
    <source>
        <dbReference type="SAM" id="SignalP"/>
    </source>
</evidence>
<feature type="signal peptide" evidence="1">
    <location>
        <begin position="1"/>
        <end position="19"/>
    </location>
</feature>